<protein>
    <submittedName>
        <fullName evidence="2">Uncharacterized protein</fullName>
    </submittedName>
</protein>
<accession>A0AAV4WYX2</accession>
<comment type="caution">
    <text evidence="2">The sequence shown here is derived from an EMBL/GenBank/DDBJ whole genome shotgun (WGS) entry which is preliminary data.</text>
</comment>
<gene>
    <name evidence="2" type="ORF">CDAR_368791</name>
</gene>
<dbReference type="Proteomes" id="UP001054837">
    <property type="component" value="Unassembled WGS sequence"/>
</dbReference>
<dbReference type="AlphaFoldDB" id="A0AAV4WYX2"/>
<evidence type="ECO:0000313" key="3">
    <source>
        <dbReference type="Proteomes" id="UP001054837"/>
    </source>
</evidence>
<reference evidence="2 3" key="1">
    <citation type="submission" date="2021-06" db="EMBL/GenBank/DDBJ databases">
        <title>Caerostris darwini draft genome.</title>
        <authorList>
            <person name="Kono N."/>
            <person name="Arakawa K."/>
        </authorList>
    </citation>
    <scope>NUCLEOTIDE SEQUENCE [LARGE SCALE GENOMIC DNA]</scope>
</reference>
<feature type="region of interest" description="Disordered" evidence="1">
    <location>
        <begin position="1"/>
        <end position="21"/>
    </location>
</feature>
<keyword evidence="3" id="KW-1185">Reference proteome</keyword>
<organism evidence="2 3">
    <name type="scientific">Caerostris darwini</name>
    <dbReference type="NCBI Taxonomy" id="1538125"/>
    <lineage>
        <taxon>Eukaryota</taxon>
        <taxon>Metazoa</taxon>
        <taxon>Ecdysozoa</taxon>
        <taxon>Arthropoda</taxon>
        <taxon>Chelicerata</taxon>
        <taxon>Arachnida</taxon>
        <taxon>Araneae</taxon>
        <taxon>Araneomorphae</taxon>
        <taxon>Entelegynae</taxon>
        <taxon>Araneoidea</taxon>
        <taxon>Araneidae</taxon>
        <taxon>Caerostris</taxon>
    </lineage>
</organism>
<dbReference type="EMBL" id="BPLQ01015435">
    <property type="protein sequence ID" value="GIY88017.1"/>
    <property type="molecule type" value="Genomic_DNA"/>
</dbReference>
<evidence type="ECO:0000256" key="1">
    <source>
        <dbReference type="SAM" id="MobiDB-lite"/>
    </source>
</evidence>
<evidence type="ECO:0000313" key="2">
    <source>
        <dbReference type="EMBL" id="GIY88017.1"/>
    </source>
</evidence>
<proteinExistence type="predicted"/>
<name>A0AAV4WYX2_9ARAC</name>
<sequence>MKEKKTIPPYVSESPNDVRDHLNETLSPAKRFRGTFGSWFPPEVSAPSLSSSGKSEMGVLVPPLRTCAVLKS</sequence>